<dbReference type="KEGG" id="asc:ASAC_1465"/>
<keyword evidence="3" id="KW-0282">Flagellum</keyword>
<dbReference type="PANTHER" id="PTHR30486">
    <property type="entry name" value="TWITCHING MOTILITY PROTEIN PILT"/>
    <property type="match status" value="1"/>
</dbReference>
<dbReference type="GeneID" id="9499724"/>
<feature type="domain" description="Bacterial type II secretion system protein E" evidence="2">
    <location>
        <begin position="178"/>
        <end position="423"/>
    </location>
</feature>
<comment type="similarity">
    <text evidence="1">Belongs to the GSP E family.</text>
</comment>
<proteinExistence type="inferred from homology"/>
<evidence type="ECO:0000313" key="3">
    <source>
        <dbReference type="EMBL" id="ADL19870.1"/>
    </source>
</evidence>
<name>D9PZ83_ACIS3</name>
<dbReference type="Gene3D" id="3.30.450.370">
    <property type="match status" value="1"/>
</dbReference>
<keyword evidence="3" id="KW-0966">Cell projection</keyword>
<dbReference type="AlphaFoldDB" id="D9PZ83"/>
<dbReference type="Gene3D" id="3.40.50.300">
    <property type="entry name" value="P-loop containing nucleotide triphosphate hydrolases"/>
    <property type="match status" value="1"/>
</dbReference>
<protein>
    <submittedName>
        <fullName evidence="3">Archaeal flagellar like-protein I</fullName>
    </submittedName>
</protein>
<dbReference type="InParanoid" id="D9PZ83"/>
<dbReference type="HOGENOM" id="CLU_005379_2_2_2"/>
<dbReference type="InterPro" id="IPR027417">
    <property type="entry name" value="P-loop_NTPase"/>
</dbReference>
<reference evidence="3 4" key="1">
    <citation type="journal article" date="2010" name="Appl. Environ. Microbiol.">
        <title>The genome sequence of the crenarchaeon Acidilobus saccharovorans supports a new order, Acidilobales, and suggests an important ecological role in terrestrial acidic hot springs.</title>
        <authorList>
            <person name="Mardanov A.V."/>
            <person name="Svetlitchnyi V.A."/>
            <person name="Beletsky A.V."/>
            <person name="Prokofeva M.I."/>
            <person name="Bonch-Osmolovskaya E.A."/>
            <person name="Ravin N.V."/>
            <person name="Skryabin K.G."/>
        </authorList>
    </citation>
    <scope>NUCLEOTIDE SEQUENCE [LARGE SCALE GENOMIC DNA]</scope>
    <source>
        <strain evidence="4">DSM 16705 / JCM 18335 / VKM B-2471 / 345-15</strain>
    </source>
</reference>
<dbReference type="STRING" id="666510.ASAC_1465"/>
<dbReference type="PANTHER" id="PTHR30486:SF14">
    <property type="entry name" value="FLAGELLA ACCESSORY PROTEIN I"/>
    <property type="match status" value="1"/>
</dbReference>
<dbReference type="RefSeq" id="WP_013267382.1">
    <property type="nucleotide sequence ID" value="NC_014374.1"/>
</dbReference>
<dbReference type="Proteomes" id="UP000000346">
    <property type="component" value="Chromosome"/>
</dbReference>
<keyword evidence="4" id="KW-1185">Reference proteome</keyword>
<dbReference type="InterPro" id="IPR050921">
    <property type="entry name" value="T4SS_GSP_E_ATPase"/>
</dbReference>
<sequence>MLALRFSLLPRRSKGQGPPEVKEPDFGERPQYLQEYISKVSGELGEPVYMEKLDSSLKKRREYNVIYPVGGGVFIHAHSVRGSDMGRYIVIEPPRPPPELLRAIDVALANVISGEAPESAEERRRLLLSLLDRILEPASSDVDYSSLSSDLELRKVPVKREWVDYIKYHVVRDKIGVGVLEPFLRDPYLEDISASGVGNIYLVHKIFNRMESTVSFSSEDELDSFVLRLGEKIGKPITRARPIVDATLPDGSRINIVFGSDVSLRGTNFTIRKSSKVPISVTQLIDWGTIDERVAAYSWMLLREGMSGFICGETASGKTTALNAIAVFIRPTYKIVTIEDTAEVQLPHPNWTRELARDTGRPETSVTLFDLLRAALRQRPDYIIVGEIRGAEGAVAFQAMQTGHPVLSTFHAGDFTRLIQRLTGHPIDIPKPYMDNLNFAWFQASTYSKTGLLVRRMTALYEIVGYDPNSDSVSAIPVFTWDPSTDRFIFSGRGSSYLLEEKIARMRGLSRRDYRLIYDELELRASFLRELVNRKVFDYFQVFKAVVKTESMGIEKALAELRAGRLDLS</sequence>
<dbReference type="GO" id="GO:0016887">
    <property type="term" value="F:ATP hydrolysis activity"/>
    <property type="evidence" value="ECO:0007669"/>
    <property type="project" value="InterPro"/>
</dbReference>
<evidence type="ECO:0000313" key="4">
    <source>
        <dbReference type="Proteomes" id="UP000000346"/>
    </source>
</evidence>
<accession>D9PZ83</accession>
<evidence type="ECO:0000256" key="1">
    <source>
        <dbReference type="ARBA" id="ARBA00006611"/>
    </source>
</evidence>
<gene>
    <name evidence="3" type="ordered locus">ASAC_1465</name>
</gene>
<dbReference type="EMBL" id="CP001742">
    <property type="protein sequence ID" value="ADL19870.1"/>
    <property type="molecule type" value="Genomic_DNA"/>
</dbReference>
<evidence type="ECO:0000259" key="2">
    <source>
        <dbReference type="Pfam" id="PF00437"/>
    </source>
</evidence>
<dbReference type="FunFam" id="3.40.50.300:FF:002252">
    <property type="entry name" value="Type IV secretion system protein"/>
    <property type="match status" value="1"/>
</dbReference>
<organism evidence="3 4">
    <name type="scientific">Acidilobus saccharovorans (strain DSM 16705 / JCM 18335 / VKM B-2471 / 345-15)</name>
    <dbReference type="NCBI Taxonomy" id="666510"/>
    <lineage>
        <taxon>Archaea</taxon>
        <taxon>Thermoproteota</taxon>
        <taxon>Thermoprotei</taxon>
        <taxon>Acidilobales</taxon>
        <taxon>Acidilobaceae</taxon>
        <taxon>Acidilobus</taxon>
    </lineage>
</organism>
<dbReference type="eggNOG" id="arCOG01817">
    <property type="taxonomic scope" value="Archaea"/>
</dbReference>
<keyword evidence="3" id="KW-0969">Cilium</keyword>
<dbReference type="Pfam" id="PF00437">
    <property type="entry name" value="T2SSE"/>
    <property type="match status" value="1"/>
</dbReference>
<dbReference type="Gene3D" id="1.10.390.40">
    <property type="match status" value="1"/>
</dbReference>
<dbReference type="SUPFAM" id="SSF52540">
    <property type="entry name" value="P-loop containing nucleoside triphosphate hydrolases"/>
    <property type="match status" value="1"/>
</dbReference>
<dbReference type="InterPro" id="IPR001482">
    <property type="entry name" value="T2SS/T4SS_dom"/>
</dbReference>
<dbReference type="CDD" id="cd01130">
    <property type="entry name" value="VirB11-like_ATPase"/>
    <property type="match status" value="1"/>
</dbReference>